<dbReference type="HOGENOM" id="CLU_2198801_0_0_1"/>
<keyword evidence="2" id="KW-1185">Reference proteome</keyword>
<dbReference type="Proteomes" id="UP000011668">
    <property type="component" value="Unassembled WGS sequence"/>
</dbReference>
<reference evidence="1 2" key="1">
    <citation type="journal article" date="2013" name="Nat. Commun.">
        <title>The evolution and pathogenic mechanisms of the rice sheath blight pathogen.</title>
        <authorList>
            <person name="Zheng A."/>
            <person name="Lin R."/>
            <person name="Xu L."/>
            <person name="Qin P."/>
            <person name="Tang C."/>
            <person name="Ai P."/>
            <person name="Zhang D."/>
            <person name="Liu Y."/>
            <person name="Sun Z."/>
            <person name="Feng H."/>
            <person name="Wang Y."/>
            <person name="Chen Y."/>
            <person name="Liang X."/>
            <person name="Fu R."/>
            <person name="Li Q."/>
            <person name="Zhang J."/>
            <person name="Yu X."/>
            <person name="Xie Z."/>
            <person name="Ding L."/>
            <person name="Guan P."/>
            <person name="Tang J."/>
            <person name="Liang Y."/>
            <person name="Wang S."/>
            <person name="Deng Q."/>
            <person name="Li S."/>
            <person name="Zhu J."/>
            <person name="Wang L."/>
            <person name="Liu H."/>
            <person name="Li P."/>
        </authorList>
    </citation>
    <scope>NUCLEOTIDE SEQUENCE [LARGE SCALE GENOMIC DNA]</scope>
    <source>
        <strain evidence="2">AG-1 IA</strain>
    </source>
</reference>
<comment type="caution">
    <text evidence="1">The sequence shown here is derived from an EMBL/GenBank/DDBJ whole genome shotgun (WGS) entry which is preliminary data.</text>
</comment>
<evidence type="ECO:0000313" key="1">
    <source>
        <dbReference type="EMBL" id="ELU35976.1"/>
    </source>
</evidence>
<dbReference type="AlphaFoldDB" id="L8WCS5"/>
<sequence>MIEEDESTGSTQTSAVVSFGFFRKPCKSNDDIMYGRCLTVCYDWGFVATCAGHSFLCSCYTMWRGYSRMMLSSCSHCLYTLNNAIRLTNMLMSYNSPEHEVACSTRHE</sequence>
<proteinExistence type="predicted"/>
<organism evidence="1 2">
    <name type="scientific">Thanatephorus cucumeris (strain AG1-IA)</name>
    <name type="common">Rice sheath blight fungus</name>
    <name type="synonym">Rhizoctonia solani</name>
    <dbReference type="NCBI Taxonomy" id="983506"/>
    <lineage>
        <taxon>Eukaryota</taxon>
        <taxon>Fungi</taxon>
        <taxon>Dikarya</taxon>
        <taxon>Basidiomycota</taxon>
        <taxon>Agaricomycotina</taxon>
        <taxon>Agaricomycetes</taxon>
        <taxon>Cantharellales</taxon>
        <taxon>Ceratobasidiaceae</taxon>
        <taxon>Rhizoctonia</taxon>
        <taxon>Rhizoctonia solani AG-1</taxon>
    </lineage>
</organism>
<name>L8WCS5_THACA</name>
<gene>
    <name evidence="1" type="ORF">AG1IA_09994</name>
</gene>
<protein>
    <submittedName>
        <fullName evidence="1">Uncharacterized protein</fullName>
    </submittedName>
</protein>
<accession>L8WCS5</accession>
<dbReference type="EMBL" id="AFRT01004692">
    <property type="protein sequence ID" value="ELU35976.1"/>
    <property type="molecule type" value="Genomic_DNA"/>
</dbReference>
<evidence type="ECO:0000313" key="2">
    <source>
        <dbReference type="Proteomes" id="UP000011668"/>
    </source>
</evidence>